<keyword evidence="2" id="KW-1185">Reference proteome</keyword>
<reference evidence="1 2" key="1">
    <citation type="journal article" date="2018" name="Evol. Lett.">
        <title>Horizontal gene cluster transfer increased hallucinogenic mushroom diversity.</title>
        <authorList>
            <person name="Reynolds H.T."/>
            <person name="Vijayakumar V."/>
            <person name="Gluck-Thaler E."/>
            <person name="Korotkin H.B."/>
            <person name="Matheny P.B."/>
            <person name="Slot J.C."/>
        </authorList>
    </citation>
    <scope>NUCLEOTIDE SEQUENCE [LARGE SCALE GENOMIC DNA]</scope>
    <source>
        <strain evidence="1 2">SRW20</strain>
    </source>
</reference>
<organism evidence="1 2">
    <name type="scientific">Gymnopilus dilepis</name>
    <dbReference type="NCBI Taxonomy" id="231916"/>
    <lineage>
        <taxon>Eukaryota</taxon>
        <taxon>Fungi</taxon>
        <taxon>Dikarya</taxon>
        <taxon>Basidiomycota</taxon>
        <taxon>Agaricomycotina</taxon>
        <taxon>Agaricomycetes</taxon>
        <taxon>Agaricomycetidae</taxon>
        <taxon>Agaricales</taxon>
        <taxon>Agaricineae</taxon>
        <taxon>Hymenogastraceae</taxon>
        <taxon>Gymnopilus</taxon>
    </lineage>
</organism>
<name>A0A409VHF4_9AGAR</name>
<gene>
    <name evidence="1" type="ORF">CVT26_000578</name>
</gene>
<evidence type="ECO:0000313" key="2">
    <source>
        <dbReference type="Proteomes" id="UP000284706"/>
    </source>
</evidence>
<dbReference type="InParanoid" id="A0A409VHF4"/>
<proteinExistence type="predicted"/>
<dbReference type="Proteomes" id="UP000284706">
    <property type="component" value="Unassembled WGS sequence"/>
</dbReference>
<protein>
    <submittedName>
        <fullName evidence="1">Uncharacterized protein</fullName>
    </submittedName>
</protein>
<evidence type="ECO:0000313" key="1">
    <source>
        <dbReference type="EMBL" id="PPQ65636.1"/>
    </source>
</evidence>
<dbReference type="AlphaFoldDB" id="A0A409VHF4"/>
<accession>A0A409VHF4</accession>
<comment type="caution">
    <text evidence="1">The sequence shown here is derived from an EMBL/GenBank/DDBJ whole genome shotgun (WGS) entry which is preliminary data.</text>
</comment>
<sequence length="151" mass="16411">MKFSEASNLRPPGYLPVKLLCDLGDAIWSGAGRSFIDLHVPKYLRASVAAGQIPLVRLPVRRVMKPGQLTVVQQSLALEIPSEALYRTCSAPRTSFGLINPDATILQLRALTSNLALLTSNAACTTPYKDPGFLSGFRGALERQFHPFGDD</sequence>
<dbReference type="EMBL" id="NHYE01005649">
    <property type="protein sequence ID" value="PPQ65636.1"/>
    <property type="molecule type" value="Genomic_DNA"/>
</dbReference>